<reference evidence="1 2" key="1">
    <citation type="submission" date="2021-06" db="EMBL/GenBank/DDBJ databases">
        <authorList>
            <person name="Palmer J.M."/>
        </authorList>
    </citation>
    <scope>NUCLEOTIDE SEQUENCE [LARGE SCALE GENOMIC DNA]</scope>
    <source>
        <strain evidence="1 2">GA_2019</strain>
        <tissue evidence="1">Muscle</tissue>
    </source>
</reference>
<organism evidence="1 2">
    <name type="scientific">Goodea atripinnis</name>
    <dbReference type="NCBI Taxonomy" id="208336"/>
    <lineage>
        <taxon>Eukaryota</taxon>
        <taxon>Metazoa</taxon>
        <taxon>Chordata</taxon>
        <taxon>Craniata</taxon>
        <taxon>Vertebrata</taxon>
        <taxon>Euteleostomi</taxon>
        <taxon>Actinopterygii</taxon>
        <taxon>Neopterygii</taxon>
        <taxon>Teleostei</taxon>
        <taxon>Neoteleostei</taxon>
        <taxon>Acanthomorphata</taxon>
        <taxon>Ovalentaria</taxon>
        <taxon>Atherinomorphae</taxon>
        <taxon>Cyprinodontiformes</taxon>
        <taxon>Goodeidae</taxon>
        <taxon>Goodea</taxon>
    </lineage>
</organism>
<keyword evidence="2" id="KW-1185">Reference proteome</keyword>
<proteinExistence type="predicted"/>
<gene>
    <name evidence="1" type="ORF">GOODEAATRI_025853</name>
</gene>
<sequence>MSEGTSLLDQVERLEMEFSRQVVFAPPHFSSSPWRRLEVANQLRNWLEEWGRFFPQNPLTPETIETEHQRALAEILRGSRMNRLFCLGGIWGRAASTPGSSSCSGGACGQADSTYRFLSKALNEL</sequence>
<accession>A0ABV0PH33</accession>
<comment type="caution">
    <text evidence="1">The sequence shown here is derived from an EMBL/GenBank/DDBJ whole genome shotgun (WGS) entry which is preliminary data.</text>
</comment>
<evidence type="ECO:0000313" key="1">
    <source>
        <dbReference type="EMBL" id="MEQ2182786.1"/>
    </source>
</evidence>
<name>A0ABV0PH33_9TELE</name>
<dbReference type="Proteomes" id="UP001476798">
    <property type="component" value="Unassembled WGS sequence"/>
</dbReference>
<protein>
    <submittedName>
        <fullName evidence="1">Uncharacterized protein</fullName>
    </submittedName>
</protein>
<evidence type="ECO:0000313" key="2">
    <source>
        <dbReference type="Proteomes" id="UP001476798"/>
    </source>
</evidence>
<dbReference type="EMBL" id="JAHRIO010073072">
    <property type="protein sequence ID" value="MEQ2182786.1"/>
    <property type="molecule type" value="Genomic_DNA"/>
</dbReference>